<dbReference type="PANTHER" id="PTHR24185">
    <property type="entry name" value="CALCIUM-INDEPENDENT PHOSPHOLIPASE A2-GAMMA"/>
    <property type="match status" value="1"/>
</dbReference>
<dbReference type="InterPro" id="IPR016035">
    <property type="entry name" value="Acyl_Trfase/lysoPLipase"/>
</dbReference>
<feature type="active site" description="Proton acceptor" evidence="4">
    <location>
        <position position="433"/>
    </location>
</feature>
<feature type="short sequence motif" description="GXGXXG" evidence="4">
    <location>
        <begin position="256"/>
        <end position="261"/>
    </location>
</feature>
<keyword evidence="7" id="KW-1185">Reference proteome</keyword>
<protein>
    <recommendedName>
        <fullName evidence="5">PNPLA domain-containing protein</fullName>
    </recommendedName>
</protein>
<evidence type="ECO:0000313" key="6">
    <source>
        <dbReference type="EMBL" id="CAF0704529.1"/>
    </source>
</evidence>
<accession>A0A813M1A5</accession>
<dbReference type="Proteomes" id="UP000663879">
    <property type="component" value="Unassembled WGS sequence"/>
</dbReference>
<proteinExistence type="predicted"/>
<keyword evidence="1 4" id="KW-0378">Hydrolase</keyword>
<dbReference type="Pfam" id="PF01734">
    <property type="entry name" value="Patatin"/>
    <property type="match status" value="1"/>
</dbReference>
<evidence type="ECO:0000256" key="4">
    <source>
        <dbReference type="PROSITE-ProRule" id="PRU01161"/>
    </source>
</evidence>
<gene>
    <name evidence="6" type="ORF">OXX778_LOCUS153</name>
</gene>
<dbReference type="OrthoDB" id="630895at2759"/>
<evidence type="ECO:0000256" key="3">
    <source>
        <dbReference type="ARBA" id="ARBA00023098"/>
    </source>
</evidence>
<dbReference type="SUPFAM" id="SSF52151">
    <property type="entry name" value="FabD/lysophospholipase-like"/>
    <property type="match status" value="1"/>
</dbReference>
<dbReference type="InterPro" id="IPR002641">
    <property type="entry name" value="PNPLA_dom"/>
</dbReference>
<reference evidence="6" key="1">
    <citation type="submission" date="2021-02" db="EMBL/GenBank/DDBJ databases">
        <authorList>
            <person name="Nowell W R."/>
        </authorList>
    </citation>
    <scope>NUCLEOTIDE SEQUENCE</scope>
    <source>
        <strain evidence="6">Ploen Becks lab</strain>
    </source>
</reference>
<evidence type="ECO:0000256" key="1">
    <source>
        <dbReference type="ARBA" id="ARBA00022801"/>
    </source>
</evidence>
<organism evidence="6 7">
    <name type="scientific">Brachionus calyciflorus</name>
    <dbReference type="NCBI Taxonomy" id="104777"/>
    <lineage>
        <taxon>Eukaryota</taxon>
        <taxon>Metazoa</taxon>
        <taxon>Spiralia</taxon>
        <taxon>Gnathifera</taxon>
        <taxon>Rotifera</taxon>
        <taxon>Eurotatoria</taxon>
        <taxon>Monogononta</taxon>
        <taxon>Pseudotrocha</taxon>
        <taxon>Ploima</taxon>
        <taxon>Brachionidae</taxon>
        <taxon>Brachionus</taxon>
    </lineage>
</organism>
<evidence type="ECO:0000256" key="2">
    <source>
        <dbReference type="ARBA" id="ARBA00022963"/>
    </source>
</evidence>
<feature type="active site" description="Nucleophile" evidence="4">
    <location>
        <position position="290"/>
    </location>
</feature>
<evidence type="ECO:0000259" key="5">
    <source>
        <dbReference type="PROSITE" id="PS51635"/>
    </source>
</evidence>
<dbReference type="EMBL" id="CAJNOC010000007">
    <property type="protein sequence ID" value="CAF0704529.1"/>
    <property type="molecule type" value="Genomic_DNA"/>
</dbReference>
<keyword evidence="2 4" id="KW-0442">Lipid degradation</keyword>
<name>A0A813M1A5_9BILA</name>
<dbReference type="CDD" id="cd07211">
    <property type="entry name" value="Pat_PNPLA8"/>
    <property type="match status" value="1"/>
</dbReference>
<feature type="short sequence motif" description="GXSXG" evidence="4">
    <location>
        <begin position="288"/>
        <end position="292"/>
    </location>
</feature>
<keyword evidence="3 4" id="KW-0443">Lipid metabolism</keyword>
<feature type="domain" description="PNPLA" evidence="5">
    <location>
        <begin position="252"/>
        <end position="446"/>
    </location>
</feature>
<feature type="short sequence motif" description="DGA/G" evidence="4">
    <location>
        <begin position="433"/>
        <end position="435"/>
    </location>
</feature>
<dbReference type="PANTHER" id="PTHR24185:SF1">
    <property type="entry name" value="CALCIUM-INDEPENDENT PHOSPHOLIPASE A2-GAMMA"/>
    <property type="match status" value="1"/>
</dbReference>
<dbReference type="Gene3D" id="3.40.1090.10">
    <property type="entry name" value="Cytosolic phospholipase A2 catalytic domain"/>
    <property type="match status" value="1"/>
</dbReference>
<dbReference type="InterPro" id="IPR045217">
    <property type="entry name" value="PNPLA8-like"/>
</dbReference>
<dbReference type="PROSITE" id="PS51635">
    <property type="entry name" value="PNPLA"/>
    <property type="match status" value="1"/>
</dbReference>
<comment type="caution">
    <text evidence="6">The sequence shown here is derived from an EMBL/GenBank/DDBJ whole genome shotgun (WGS) entry which is preliminary data.</text>
</comment>
<dbReference type="GO" id="GO:0016020">
    <property type="term" value="C:membrane"/>
    <property type="evidence" value="ECO:0007669"/>
    <property type="project" value="TreeGrafter"/>
</dbReference>
<dbReference type="GO" id="GO:0016042">
    <property type="term" value="P:lipid catabolic process"/>
    <property type="evidence" value="ECO:0007669"/>
    <property type="project" value="UniProtKB-UniRule"/>
</dbReference>
<dbReference type="GO" id="GO:0019369">
    <property type="term" value="P:arachidonate metabolic process"/>
    <property type="evidence" value="ECO:0007669"/>
    <property type="project" value="TreeGrafter"/>
</dbReference>
<dbReference type="AlphaFoldDB" id="A0A813M1A5"/>
<sequence length="582" mass="66795">MRPVFILTKYSRRKNFIWKLDKLRSILYRRLSTSAKYSHENSHVIHGQKDDKSQLPSSTIGYYGAAFANYIQEPLKSNLTQRFFKEFTSYYTYLNSVVTTNKPSAKPVVISLEKNKPQAEAIPHQELNPISLKDTNTQKTMIIPKKVIPSVQVETSIQEKTIQICESLEKATSFLVKSTLITDLFKLLYQHPEDVRDVIFRKQKATIYALLNLRDKAYAKNDKLLYGNINQCLAIIGYVDQGSIKHRGINILSLDGGGAKGFVTIEVLKNIEKLCGKPIHETFDYICGTSTGAVLAALVGIYKLSLDEIERQYKFFIKEIFSTNRATGIGNLVMTYAYYDTKVWENMLKEAVGDTLVINSAKDKDACKIALVSNVTTPNHMKVFLFRNYNVAPWYQSHYDGTTRHRVWEALRASSAAPGYYEDFKIDGYVFHDGGLLANNPTPIALHEVKHLWPSASNNCIISIGNGRYKPDGYMSTKADSISLRQKINRIVGGISCTETVHNMLLDLLPTRLYFRFNPYLTEEFHLDENRPIKWKLMQYETNMYMRRNKYKFEMAAKRLLTPKTPTQQISEFLKERYLSQI</sequence>
<evidence type="ECO:0000313" key="7">
    <source>
        <dbReference type="Proteomes" id="UP000663879"/>
    </source>
</evidence>
<dbReference type="GO" id="GO:0047499">
    <property type="term" value="F:calcium-independent phospholipase A2 activity"/>
    <property type="evidence" value="ECO:0007669"/>
    <property type="project" value="TreeGrafter"/>
</dbReference>